<keyword evidence="2" id="KW-0493">Microtubule</keyword>
<reference evidence="6" key="1">
    <citation type="submission" date="2013-04" db="EMBL/GenBank/DDBJ databases">
        <authorList>
            <person name="Qu J."/>
            <person name="Murali S.C."/>
            <person name="Bandaranaike D."/>
            <person name="Bellair M."/>
            <person name="Blankenburg K."/>
            <person name="Chao H."/>
            <person name="Dinh H."/>
            <person name="Doddapaneni H."/>
            <person name="Downs B."/>
            <person name="Dugan-Rocha S."/>
            <person name="Elkadiri S."/>
            <person name="Gnanaolivu R.D."/>
            <person name="Hernandez B."/>
            <person name="Javaid M."/>
            <person name="Jayaseelan J.C."/>
            <person name="Lee S."/>
            <person name="Li M."/>
            <person name="Ming W."/>
            <person name="Munidasa M."/>
            <person name="Muniz J."/>
            <person name="Nguyen L."/>
            <person name="Ongeri F."/>
            <person name="Osuji N."/>
            <person name="Pu L.-L."/>
            <person name="Puazo M."/>
            <person name="Qu C."/>
            <person name="Quiroz J."/>
            <person name="Raj R."/>
            <person name="Weissenberger G."/>
            <person name="Xin Y."/>
            <person name="Zou X."/>
            <person name="Han Y."/>
            <person name="Richards S."/>
            <person name="Worley K."/>
            <person name="Muzny D."/>
            <person name="Gibbs R."/>
        </authorList>
    </citation>
    <scope>NUCLEOTIDE SEQUENCE</scope>
    <source>
        <strain evidence="6">Sampled in the wild</strain>
    </source>
</reference>
<keyword evidence="1" id="KW-0963">Cytoplasm</keyword>
<evidence type="ECO:0000256" key="3">
    <source>
        <dbReference type="ARBA" id="ARBA00023054"/>
    </source>
</evidence>
<dbReference type="GO" id="GO:0005874">
    <property type="term" value="C:microtubule"/>
    <property type="evidence" value="ECO:0007669"/>
    <property type="project" value="UniProtKB-KW"/>
</dbReference>
<accession>A0A8K0P7V4</accession>
<evidence type="ECO:0000313" key="7">
    <source>
        <dbReference type="Proteomes" id="UP000792457"/>
    </source>
</evidence>
<dbReference type="EMBL" id="KZ309022">
    <property type="protein sequence ID" value="KAG8236392.1"/>
    <property type="molecule type" value="Genomic_DNA"/>
</dbReference>
<protein>
    <recommendedName>
        <fullName evidence="5">Kinesin-like protein KIF2A-like N-terminal domain-containing protein</fullName>
    </recommendedName>
</protein>
<dbReference type="Proteomes" id="UP000792457">
    <property type="component" value="Unassembled WGS sequence"/>
</dbReference>
<feature type="region of interest" description="Disordered" evidence="4">
    <location>
        <begin position="41"/>
        <end position="60"/>
    </location>
</feature>
<feature type="non-terminal residue" evidence="6">
    <location>
        <position position="1"/>
    </location>
</feature>
<evidence type="ECO:0000256" key="2">
    <source>
        <dbReference type="ARBA" id="ARBA00022701"/>
    </source>
</evidence>
<dbReference type="InterPro" id="IPR054473">
    <property type="entry name" value="KIF2A-like_N"/>
</dbReference>
<feature type="compositionally biased region" description="Polar residues" evidence="4">
    <location>
        <begin position="48"/>
        <end position="60"/>
    </location>
</feature>
<sequence>RVHSATISGVNWDSRSVTVEWFEGGETKGKEIEIEAILSLNPDLDPSMDNQQNINPRKSR</sequence>
<proteinExistence type="predicted"/>
<name>A0A8K0P7V4_LADFU</name>
<comment type="caution">
    <text evidence="6">The sequence shown here is derived from an EMBL/GenBank/DDBJ whole genome shotgun (WGS) entry which is preliminary data.</text>
</comment>
<dbReference type="Pfam" id="PF22923">
    <property type="entry name" value="KIF2A-like_1st"/>
    <property type="match status" value="1"/>
</dbReference>
<gene>
    <name evidence="6" type="ORF">J437_LFUL014913</name>
</gene>
<evidence type="ECO:0000256" key="1">
    <source>
        <dbReference type="ARBA" id="ARBA00022490"/>
    </source>
</evidence>
<dbReference type="AlphaFoldDB" id="A0A8K0P7V4"/>
<reference evidence="6" key="2">
    <citation type="submission" date="2017-10" db="EMBL/GenBank/DDBJ databases">
        <title>Ladona fulva Genome sequencing and assembly.</title>
        <authorList>
            <person name="Murali S."/>
            <person name="Richards S."/>
            <person name="Bandaranaike D."/>
            <person name="Bellair M."/>
            <person name="Blankenburg K."/>
            <person name="Chao H."/>
            <person name="Dinh H."/>
            <person name="Doddapaneni H."/>
            <person name="Dugan-Rocha S."/>
            <person name="Elkadiri S."/>
            <person name="Gnanaolivu R."/>
            <person name="Hernandez B."/>
            <person name="Skinner E."/>
            <person name="Javaid M."/>
            <person name="Lee S."/>
            <person name="Li M."/>
            <person name="Ming W."/>
            <person name="Munidasa M."/>
            <person name="Muniz J."/>
            <person name="Nguyen L."/>
            <person name="Hughes D."/>
            <person name="Osuji N."/>
            <person name="Pu L.-L."/>
            <person name="Puazo M."/>
            <person name="Qu C."/>
            <person name="Quiroz J."/>
            <person name="Raj R."/>
            <person name="Weissenberger G."/>
            <person name="Xin Y."/>
            <person name="Zou X."/>
            <person name="Han Y."/>
            <person name="Worley K."/>
            <person name="Muzny D."/>
            <person name="Gibbs R."/>
        </authorList>
    </citation>
    <scope>NUCLEOTIDE SEQUENCE</scope>
    <source>
        <strain evidence="6">Sampled in the wild</strain>
    </source>
</reference>
<evidence type="ECO:0000256" key="4">
    <source>
        <dbReference type="SAM" id="MobiDB-lite"/>
    </source>
</evidence>
<keyword evidence="7" id="KW-1185">Reference proteome</keyword>
<organism evidence="6 7">
    <name type="scientific">Ladona fulva</name>
    <name type="common">Scarce chaser dragonfly</name>
    <name type="synonym">Libellula fulva</name>
    <dbReference type="NCBI Taxonomy" id="123851"/>
    <lineage>
        <taxon>Eukaryota</taxon>
        <taxon>Metazoa</taxon>
        <taxon>Ecdysozoa</taxon>
        <taxon>Arthropoda</taxon>
        <taxon>Hexapoda</taxon>
        <taxon>Insecta</taxon>
        <taxon>Pterygota</taxon>
        <taxon>Palaeoptera</taxon>
        <taxon>Odonata</taxon>
        <taxon>Epiprocta</taxon>
        <taxon>Anisoptera</taxon>
        <taxon>Libelluloidea</taxon>
        <taxon>Libellulidae</taxon>
        <taxon>Ladona</taxon>
    </lineage>
</organism>
<feature type="non-terminal residue" evidence="6">
    <location>
        <position position="60"/>
    </location>
</feature>
<evidence type="ECO:0000259" key="5">
    <source>
        <dbReference type="Pfam" id="PF22923"/>
    </source>
</evidence>
<feature type="domain" description="Kinesin-like protein KIF2A-like N-terminal" evidence="5">
    <location>
        <begin position="1"/>
        <end position="37"/>
    </location>
</feature>
<evidence type="ECO:0000313" key="6">
    <source>
        <dbReference type="EMBL" id="KAG8236392.1"/>
    </source>
</evidence>
<keyword evidence="3" id="KW-0175">Coiled coil</keyword>